<evidence type="ECO:0000313" key="4">
    <source>
        <dbReference type="EMBL" id="WNP37333.1"/>
    </source>
</evidence>
<keyword evidence="1" id="KW-0175">Coiled coil</keyword>
<evidence type="ECO:0000313" key="2">
    <source>
        <dbReference type="EMBL" id="WNL28022.1"/>
    </source>
</evidence>
<name>A0AA96RAI4_9BACT</name>
<sequence length="60" mass="6989">MKAIELLQYLKDGMDTGYPPKHIINNAIKEIEDLEESNKELLEGLISTQKKLEEWLEKCN</sequence>
<proteinExistence type="predicted"/>
<dbReference type="EMBL" id="CP135130">
    <property type="protein sequence ID" value="WNP37333.1"/>
    <property type="molecule type" value="Genomic_DNA"/>
</dbReference>
<evidence type="ECO:0000256" key="1">
    <source>
        <dbReference type="SAM" id="Coils"/>
    </source>
</evidence>
<evidence type="ECO:0000313" key="3">
    <source>
        <dbReference type="EMBL" id="WNL31183.1"/>
    </source>
</evidence>
<organism evidence="5">
    <name type="scientific">Arcobacter sp. AZ-2023</name>
    <dbReference type="NCBI Taxonomy" id="3074453"/>
    <lineage>
        <taxon>Bacteria</taxon>
        <taxon>Pseudomonadati</taxon>
        <taxon>Campylobacterota</taxon>
        <taxon>Epsilonproteobacteria</taxon>
        <taxon>Campylobacterales</taxon>
        <taxon>Arcobacteraceae</taxon>
        <taxon>Arcobacter</taxon>
    </lineage>
</organism>
<feature type="coiled-coil region" evidence="1">
    <location>
        <begin position="24"/>
        <end position="51"/>
    </location>
</feature>
<gene>
    <name evidence="4" type="ORF">RJG58_06745</name>
    <name evidence="5" type="ORF">RMP69_06745</name>
    <name evidence="2" type="ORF">RMQ65_01350</name>
    <name evidence="3" type="ORF">RMQ67_06745</name>
</gene>
<dbReference type="EMBL" id="CP135131">
    <property type="protein sequence ID" value="WNP39425.1"/>
    <property type="molecule type" value="Genomic_DNA"/>
</dbReference>
<evidence type="ECO:0000313" key="5">
    <source>
        <dbReference type="EMBL" id="WNP39425.1"/>
    </source>
</evidence>
<dbReference type="AlphaFoldDB" id="A0AA96RAI4"/>
<accession>A0AA96RAI4</accession>
<dbReference type="EMBL" id="CP134855">
    <property type="protein sequence ID" value="WNL31183.1"/>
    <property type="molecule type" value="Genomic_DNA"/>
</dbReference>
<protein>
    <submittedName>
        <fullName evidence="5">Uncharacterized protein</fullName>
    </submittedName>
</protein>
<dbReference type="EMBL" id="CP134853">
    <property type="protein sequence ID" value="WNL28022.1"/>
    <property type="molecule type" value="Genomic_DNA"/>
</dbReference>
<reference evidence="5" key="1">
    <citation type="submission" date="2023-09" db="EMBL/GenBank/DDBJ databases">
        <title>Arcobacter tbilisiensis sp. nov. isolated from chicken meat in Tbilisi, Georgia.</title>
        <authorList>
            <person name="Matthias R."/>
            <person name="Zautner A.E."/>
        </authorList>
    </citation>
    <scope>NUCLEOTIDE SEQUENCE</scope>
    <source>
        <strain evidence="4">LEO 101</strain>
        <strain evidence="2">LEO 49</strain>
        <strain evidence="5">LEO 50</strain>
        <strain evidence="3">LEO 53</strain>
    </source>
</reference>